<evidence type="ECO:0000259" key="3">
    <source>
        <dbReference type="SMART" id="SM01218"/>
    </source>
</evidence>
<feature type="region of interest" description="Disordered" evidence="2">
    <location>
        <begin position="142"/>
        <end position="189"/>
    </location>
</feature>
<name>A0A1G4IRK4_9SACH</name>
<accession>A0A1G4IRK4</accession>
<dbReference type="AlphaFoldDB" id="A0A1G4IRK4"/>
<evidence type="ECO:0000313" key="5">
    <source>
        <dbReference type="Proteomes" id="UP000191024"/>
    </source>
</evidence>
<reference evidence="4 5" key="1">
    <citation type="submission" date="2016-03" db="EMBL/GenBank/DDBJ databases">
        <authorList>
            <person name="Devillers H."/>
        </authorList>
    </citation>
    <scope>NUCLEOTIDE SEQUENCE [LARGE SCALE GENOMIC DNA]</scope>
    <source>
        <strain evidence="4">CBS 11717</strain>
    </source>
</reference>
<feature type="compositionally biased region" description="Basic and acidic residues" evidence="2">
    <location>
        <begin position="38"/>
        <end position="62"/>
    </location>
</feature>
<evidence type="ECO:0000313" key="4">
    <source>
        <dbReference type="EMBL" id="SCU79399.1"/>
    </source>
</evidence>
<dbReference type="Proteomes" id="UP000191024">
    <property type="component" value="Chromosome A"/>
</dbReference>
<keyword evidence="5" id="KW-1185">Reference proteome</keyword>
<dbReference type="InterPro" id="IPR035979">
    <property type="entry name" value="RBD_domain_sf"/>
</dbReference>
<organism evidence="4 5">
    <name type="scientific">Lachancea mirantina</name>
    <dbReference type="NCBI Taxonomy" id="1230905"/>
    <lineage>
        <taxon>Eukaryota</taxon>
        <taxon>Fungi</taxon>
        <taxon>Dikarya</taxon>
        <taxon>Ascomycota</taxon>
        <taxon>Saccharomycotina</taxon>
        <taxon>Saccharomycetes</taxon>
        <taxon>Saccharomycetales</taxon>
        <taxon>Saccharomycetaceae</taxon>
        <taxon>Lachancea</taxon>
    </lineage>
</organism>
<feature type="compositionally biased region" description="Basic residues" evidence="2">
    <location>
        <begin position="18"/>
        <end position="29"/>
    </location>
</feature>
<dbReference type="SMART" id="SM01218">
    <property type="entry name" value="FoP_duplication"/>
    <property type="match status" value="1"/>
</dbReference>
<gene>
    <name evidence="4" type="ORF">LAMI_0A08658G</name>
</gene>
<dbReference type="InterPro" id="IPR025715">
    <property type="entry name" value="FoP_C"/>
</dbReference>
<evidence type="ECO:0000256" key="2">
    <source>
        <dbReference type="SAM" id="MobiDB-lite"/>
    </source>
</evidence>
<dbReference type="Pfam" id="PF13865">
    <property type="entry name" value="FoP_duplication"/>
    <property type="match status" value="1"/>
</dbReference>
<dbReference type="STRING" id="1230905.A0A1G4IRK4"/>
<feature type="domain" description="Chromatin target of PRMT1 protein C-terminal" evidence="3">
    <location>
        <begin position="123"/>
        <end position="189"/>
    </location>
</feature>
<dbReference type="InterPro" id="IPR012677">
    <property type="entry name" value="Nucleotide-bd_a/b_plait_sf"/>
</dbReference>
<evidence type="ECO:0000256" key="1">
    <source>
        <dbReference type="ARBA" id="ARBA00022884"/>
    </source>
</evidence>
<feature type="region of interest" description="Disordered" evidence="2">
    <location>
        <begin position="1"/>
        <end position="63"/>
    </location>
</feature>
<keyword evidence="1" id="KW-0694">RNA-binding</keyword>
<dbReference type="OrthoDB" id="1099063at2759"/>
<dbReference type="Gene3D" id="3.30.70.330">
    <property type="match status" value="1"/>
</dbReference>
<proteinExistence type="predicted"/>
<sequence>MSVEESLDSIINNEKPSQHHKVTKYRRRDLRNGLAARMDTRITPRRDYGPRIQRDAIRRQEEPPLVTKKRLRISKIPLQTSDYRIEDLVREISSPTLVNFYDKKEERVAVLEFENEAQLEKVHDAINGKVVDEAKVVTEIFESQKRQQRRNQGRGERGPRRSRNADKEEAPSQPTADQLDAELDAYMKD</sequence>
<feature type="compositionally biased region" description="Basic and acidic residues" evidence="2">
    <location>
        <begin position="153"/>
        <end position="170"/>
    </location>
</feature>
<dbReference type="SUPFAM" id="SSF54928">
    <property type="entry name" value="RNA-binding domain, RBD"/>
    <property type="match status" value="1"/>
</dbReference>
<protein>
    <submittedName>
        <fullName evidence="4">LAMI_0A08658g1_1</fullName>
    </submittedName>
</protein>
<dbReference type="GO" id="GO:0003723">
    <property type="term" value="F:RNA binding"/>
    <property type="evidence" value="ECO:0007669"/>
    <property type="project" value="UniProtKB-KW"/>
</dbReference>
<dbReference type="EMBL" id="LT598462">
    <property type="protein sequence ID" value="SCU79399.1"/>
    <property type="molecule type" value="Genomic_DNA"/>
</dbReference>